<proteinExistence type="predicted"/>
<feature type="domain" description="DUF2059" evidence="2">
    <location>
        <begin position="80"/>
        <end position="137"/>
    </location>
</feature>
<comment type="caution">
    <text evidence="3">The sequence shown here is derived from an EMBL/GenBank/DDBJ whole genome shotgun (WGS) entry which is preliminary data.</text>
</comment>
<dbReference type="Proteomes" id="UP000762110">
    <property type="component" value="Unassembled WGS sequence"/>
</dbReference>
<evidence type="ECO:0000313" key="3">
    <source>
        <dbReference type="EMBL" id="NQX32207.1"/>
    </source>
</evidence>
<sequence length="148" mass="16927">MKKILTLLVFFILSTSVCFSQTNTEYKNAVKKMMVVSGAENTYKVVIDQMVTAFKTQKSNAPEEFWTEMGTEMVKTSMTDLVDMLAPVYEKHLTLADINELIAFYQSPIGKKFAKETPFITQESMQVGQQWGMKLGQKIVDKLKEKYN</sequence>
<evidence type="ECO:0000256" key="1">
    <source>
        <dbReference type="SAM" id="SignalP"/>
    </source>
</evidence>
<protein>
    <submittedName>
        <fullName evidence="3">DUF2059 domain-containing protein</fullName>
    </submittedName>
</protein>
<keyword evidence="4" id="KW-1185">Reference proteome</keyword>
<reference evidence="3 4" key="1">
    <citation type="submission" date="2020-05" db="EMBL/GenBank/DDBJ databases">
        <title>Description of Pedobacter foliorum sp. nov.</title>
        <authorList>
            <person name="Qi S."/>
            <person name="Carlier A."/>
            <person name="Cnockaert M."/>
            <person name="Vandamme P."/>
        </authorList>
    </citation>
    <scope>NUCLEOTIDE SEQUENCE [LARGE SCALE GENOMIC DNA]</scope>
    <source>
        <strain evidence="3 4">LMG 31300</strain>
    </source>
</reference>
<evidence type="ECO:0000313" key="4">
    <source>
        <dbReference type="Proteomes" id="UP000762110"/>
    </source>
</evidence>
<keyword evidence="1" id="KW-0732">Signal</keyword>
<organism evidence="3 4">
    <name type="scientific">Pedobacter boryungensis</name>
    <dbReference type="NCBI Taxonomy" id="869962"/>
    <lineage>
        <taxon>Bacteria</taxon>
        <taxon>Pseudomonadati</taxon>
        <taxon>Bacteroidota</taxon>
        <taxon>Sphingobacteriia</taxon>
        <taxon>Sphingobacteriales</taxon>
        <taxon>Sphingobacteriaceae</taxon>
        <taxon>Pedobacter</taxon>
    </lineage>
</organism>
<feature type="chain" id="PRO_5047308491" evidence="1">
    <location>
        <begin position="21"/>
        <end position="148"/>
    </location>
</feature>
<dbReference type="EMBL" id="JABMKV010000002">
    <property type="protein sequence ID" value="NQX32207.1"/>
    <property type="molecule type" value="Genomic_DNA"/>
</dbReference>
<gene>
    <name evidence="3" type="ORF">HQN85_10735</name>
</gene>
<evidence type="ECO:0000259" key="2">
    <source>
        <dbReference type="Pfam" id="PF09832"/>
    </source>
</evidence>
<name>A0ABX2DDN3_9SPHI</name>
<accession>A0ABX2DDN3</accession>
<dbReference type="Pfam" id="PF09832">
    <property type="entry name" value="DUF2059"/>
    <property type="match status" value="1"/>
</dbReference>
<dbReference type="InterPro" id="IPR018637">
    <property type="entry name" value="DUF2059"/>
</dbReference>
<dbReference type="RefSeq" id="WP_173272002.1">
    <property type="nucleotide sequence ID" value="NZ_JABMKV010000002.1"/>
</dbReference>
<feature type="signal peptide" evidence="1">
    <location>
        <begin position="1"/>
        <end position="20"/>
    </location>
</feature>